<dbReference type="Proteomes" id="UP001597287">
    <property type="component" value="Unassembled WGS sequence"/>
</dbReference>
<reference evidence="2" key="1">
    <citation type="journal article" date="2019" name="Int. J. Syst. Evol. Microbiol.">
        <title>The Global Catalogue of Microorganisms (GCM) 10K type strain sequencing project: providing services to taxonomists for standard genome sequencing and annotation.</title>
        <authorList>
            <consortium name="The Broad Institute Genomics Platform"/>
            <consortium name="The Broad Institute Genome Sequencing Center for Infectious Disease"/>
            <person name="Wu L."/>
            <person name="Ma J."/>
        </authorList>
    </citation>
    <scope>NUCLEOTIDE SEQUENCE [LARGE SCALE GENOMIC DNA]</scope>
    <source>
        <strain evidence="2">CCUG 62793</strain>
    </source>
</reference>
<evidence type="ECO:0000313" key="1">
    <source>
        <dbReference type="EMBL" id="MFD2323488.1"/>
    </source>
</evidence>
<gene>
    <name evidence="1" type="ORF">ACFSPV_32875</name>
</gene>
<comment type="caution">
    <text evidence="1">The sequence shown here is derived from an EMBL/GenBank/DDBJ whole genome shotgun (WGS) entry which is preliminary data.</text>
</comment>
<protein>
    <submittedName>
        <fullName evidence="1">Uncharacterized protein</fullName>
    </submittedName>
</protein>
<sequence length="124" mass="13944">MIGHAPLLKMRRDGVLPYDVVHVIDGDSEFSIELAQQWHRIPSSASGLLTPHVVVGQEDSPERLDVRFCRQLGVVLEANRGQERAQRLFKAIRAVEPAILCCAMPDEIWFYTKEQGGNGKRIHA</sequence>
<evidence type="ECO:0000313" key="2">
    <source>
        <dbReference type="Proteomes" id="UP001597287"/>
    </source>
</evidence>
<accession>A0ABW5F1K6</accession>
<dbReference type="RefSeq" id="WP_380106605.1">
    <property type="nucleotide sequence ID" value="NZ_JBHSIH010000001.1"/>
</dbReference>
<organism evidence="1 2">
    <name type="scientific">Delftia deserti</name>
    <dbReference type="NCBI Taxonomy" id="1651218"/>
    <lineage>
        <taxon>Bacteria</taxon>
        <taxon>Pseudomonadati</taxon>
        <taxon>Pseudomonadota</taxon>
        <taxon>Betaproteobacteria</taxon>
        <taxon>Burkholderiales</taxon>
        <taxon>Comamonadaceae</taxon>
        <taxon>Delftia</taxon>
    </lineage>
</organism>
<dbReference type="EMBL" id="JBHUIG010000057">
    <property type="protein sequence ID" value="MFD2323488.1"/>
    <property type="molecule type" value="Genomic_DNA"/>
</dbReference>
<name>A0ABW5F1K6_9BURK</name>
<keyword evidence="2" id="KW-1185">Reference proteome</keyword>
<proteinExistence type="predicted"/>